<evidence type="ECO:0000313" key="3">
    <source>
        <dbReference type="Proteomes" id="UP000066624"/>
    </source>
</evidence>
<dbReference type="KEGG" id="wma:WM2015_2658"/>
<dbReference type="PANTHER" id="PTHR33840">
    <property type="match status" value="1"/>
</dbReference>
<evidence type="ECO:0000259" key="1">
    <source>
        <dbReference type="Pfam" id="PF09994"/>
    </source>
</evidence>
<dbReference type="InterPro" id="IPR018712">
    <property type="entry name" value="Tle1-like_cat"/>
</dbReference>
<dbReference type="EMBL" id="CP012154">
    <property type="protein sequence ID" value="AKS43016.1"/>
    <property type="molecule type" value="Genomic_DNA"/>
</dbReference>
<dbReference type="InterPro" id="IPR022385">
    <property type="entry name" value="Rhs_assc_core"/>
</dbReference>
<reference evidence="2 3" key="1">
    <citation type="submission" date="2015-07" db="EMBL/GenBank/DDBJ databases">
        <authorList>
            <person name="Noorani M."/>
        </authorList>
    </citation>
    <scope>NUCLEOTIDE SEQUENCE [LARGE SCALE GENOMIC DNA]</scope>
    <source>
        <strain evidence="2 3">KCTC 42284</strain>
    </source>
</reference>
<dbReference type="STRING" id="1579979.WM2015_2658"/>
<keyword evidence="3" id="KW-1185">Reference proteome</keyword>
<accession>A0A0K0XZG7</accession>
<dbReference type="Pfam" id="PF09994">
    <property type="entry name" value="T6SS_Tle1-like_cat"/>
    <property type="match status" value="1"/>
</dbReference>
<name>A0A0K0XZG7_9GAMM</name>
<organism evidence="2 3">
    <name type="scientific">Wenzhouxiangella marina</name>
    <dbReference type="NCBI Taxonomy" id="1579979"/>
    <lineage>
        <taxon>Bacteria</taxon>
        <taxon>Pseudomonadati</taxon>
        <taxon>Pseudomonadota</taxon>
        <taxon>Gammaproteobacteria</taxon>
        <taxon>Chromatiales</taxon>
        <taxon>Wenzhouxiangellaceae</taxon>
        <taxon>Wenzhouxiangella</taxon>
    </lineage>
</organism>
<proteinExistence type="predicted"/>
<dbReference type="RefSeq" id="WP_049726531.1">
    <property type="nucleotide sequence ID" value="NZ_CP012154.1"/>
</dbReference>
<dbReference type="Gene3D" id="2.180.10.10">
    <property type="entry name" value="RHS repeat-associated core"/>
    <property type="match status" value="1"/>
</dbReference>
<dbReference type="Proteomes" id="UP000066624">
    <property type="component" value="Chromosome"/>
</dbReference>
<gene>
    <name evidence="2" type="ORF">WM2015_2658</name>
</gene>
<dbReference type="OrthoDB" id="4378831at2"/>
<evidence type="ECO:0000313" key="2">
    <source>
        <dbReference type="EMBL" id="AKS43016.1"/>
    </source>
</evidence>
<sequence length="483" mass="54322">MAFETNVLGNLLVRYDHGPDRLLAETQGIDTRTWLTDALRTPVKRLTEAGSTYSVTRYDEYGQVEEETSPDTPRFGFTGHQRGPDGAPDLYYAQQRWYNSATGRFISEDPLWGEPKMPMSRHRYLYAYANPGVYVDPDGRVGIFNDGTDQDAFYPLTINDRAITNVGKLRKLYQGVALYRSGIGTEDGEWLCRMTGCGLEERVDWAYQRIVEIYNDPDSTEEDRRIDIFGFSRGAAVSMALVQKLSLEGIPVTRRQQIYTDRHRWETVEWTENVEANIRFVGLFDTVAARGLATTPDTLFDKLHIFLPNAPTDRLRVRWSQVGGQVRQAASAQEYRNTFDLISLRSCDGCPLPSNVQEEFFLGAHSNVGGGYGISDGGNPLATYSLSYMYREALALGVPLAQDPSVGDAIEGMHEKFFELIDAAHDSRFPVDRFLGRISRSIYFGGASGEPVEFTAFEMLQKAVESAERIDPLFIHEDEGAEP</sequence>
<dbReference type="PANTHER" id="PTHR33840:SF1">
    <property type="entry name" value="TLE1 PHOSPHOLIPASE DOMAIN-CONTAINING PROTEIN"/>
    <property type="match status" value="1"/>
</dbReference>
<dbReference type="AlphaFoldDB" id="A0A0K0XZG7"/>
<protein>
    <recommendedName>
        <fullName evidence="1">T6SS Phospholipase effector Tle1-like catalytic domain-containing protein</fullName>
    </recommendedName>
</protein>
<feature type="domain" description="T6SS Phospholipase effector Tle1-like catalytic" evidence="1">
    <location>
        <begin position="145"/>
        <end position="392"/>
    </location>
</feature>
<dbReference type="NCBIfam" id="TIGR03696">
    <property type="entry name" value="Rhs_assc_core"/>
    <property type="match status" value="1"/>
</dbReference>